<accession>A0A6P8R7Q8</accession>
<dbReference type="InterPro" id="IPR048750">
    <property type="entry name" value="CCDC138_C"/>
</dbReference>
<organism evidence="4 5">
    <name type="scientific">Geotrypetes seraphini</name>
    <name type="common">Gaboon caecilian</name>
    <name type="synonym">Caecilia seraphini</name>
    <dbReference type="NCBI Taxonomy" id="260995"/>
    <lineage>
        <taxon>Eukaryota</taxon>
        <taxon>Metazoa</taxon>
        <taxon>Chordata</taxon>
        <taxon>Craniata</taxon>
        <taxon>Vertebrata</taxon>
        <taxon>Euteleostomi</taxon>
        <taxon>Amphibia</taxon>
        <taxon>Gymnophiona</taxon>
        <taxon>Geotrypetes</taxon>
    </lineage>
</organism>
<dbReference type="InParanoid" id="A0A6P8R7Q8"/>
<evidence type="ECO:0000256" key="1">
    <source>
        <dbReference type="SAM" id="Coils"/>
    </source>
</evidence>
<evidence type="ECO:0000313" key="5">
    <source>
        <dbReference type="RefSeq" id="XP_033805832.1"/>
    </source>
</evidence>
<dbReference type="InterPro" id="IPR038798">
    <property type="entry name" value="CCDC138"/>
</dbReference>
<dbReference type="OrthoDB" id="2161164at2759"/>
<proteinExistence type="predicted"/>
<dbReference type="AlphaFoldDB" id="A0A6P8R7Q8"/>
<evidence type="ECO:0000259" key="3">
    <source>
        <dbReference type="Pfam" id="PF21037"/>
    </source>
</evidence>
<reference evidence="5" key="1">
    <citation type="submission" date="2025-08" db="UniProtKB">
        <authorList>
            <consortium name="RefSeq"/>
        </authorList>
    </citation>
    <scope>IDENTIFICATION</scope>
</reference>
<feature type="coiled-coil region" evidence="1">
    <location>
        <begin position="243"/>
        <end position="319"/>
    </location>
</feature>
<dbReference type="GeneID" id="117362870"/>
<feature type="domain" description="Coiled-coil" evidence="2">
    <location>
        <begin position="369"/>
        <end position="657"/>
    </location>
</feature>
<dbReference type="PANTHER" id="PTHR34523">
    <property type="entry name" value="COILED-COIL DOMAIN-CONTAINING PROTEIN 138"/>
    <property type="match status" value="1"/>
</dbReference>
<dbReference type="Gene3D" id="1.20.5.340">
    <property type="match status" value="1"/>
</dbReference>
<dbReference type="FunCoup" id="A0A6P8R7Q8">
    <property type="interactions" value="1266"/>
</dbReference>
<sequence>MTKERGCEALDLTFERLKRRYLRDGSEEEEEEEEEDCLSGVLQNKTKSGRYLTHRGGLDNLPESSDIVVSPNAAWSGISANERKNYNKILHELFRIVKNADSIPKKMCSNKIDPGNGLVDFDYRTDKIHDTWTQVNTETDITLPSHLAANTVTYTEHSTENSPVIIKKNARRQGTRSDLAFNVSSIYDELLLINQKLQKESAAHREYSLQLKKREHVLNEREALLLRHQTALNKIRGVEEAVHAKLVILKEQHEAEVKELLETLKEKIKENKRLKSSFDTLKDLNDSLKKELTDVSEQNKKLEGQTRKVQARLENLQRKHAFLMVQKCKDNTVQASQEMKLSKQEKTQLTTKISKVPLNIQVYELSSALMDWISDHQLNKIRPEDSKSNEKLMCMCTTPKHYVLEKCARLLCMVAEQLQWMPLVNSKLHLPFVKFTYWAIRQLDSGTQQTAMTTTMRRLGEEIFKGTIIRGNQSGLEPVTESKPKSAAFFKNPVLHIRFVSTLIVVKTITQADYLAQAFDSLCMDLKMDEGKALFLEYQAVTVILNHLKISSKGLLSSVIDILLQMAVESCFLQPFLDTCSNEYFFHTCSALLRNPKLDLQILEKLSILLQKLSKIKSNKKLFELSSIHLILQEMQMTANHDHAFLLINLNSILFNLGILKNNTVTSCLNSSH</sequence>
<dbReference type="KEGG" id="gsh:117362870"/>
<gene>
    <name evidence="5" type="primary">CCDC138</name>
</gene>
<keyword evidence="4" id="KW-1185">Reference proteome</keyword>
<dbReference type="Pfam" id="PF21035">
    <property type="entry name" value="CCDC138_C"/>
    <property type="match status" value="1"/>
</dbReference>
<evidence type="ECO:0000259" key="2">
    <source>
        <dbReference type="Pfam" id="PF21035"/>
    </source>
</evidence>
<dbReference type="Pfam" id="PF21037">
    <property type="entry name" value="CCDC138_cc"/>
    <property type="match status" value="1"/>
</dbReference>
<keyword evidence="1" id="KW-0175">Coiled coil</keyword>
<dbReference type="Proteomes" id="UP000515159">
    <property type="component" value="Chromosome 6"/>
</dbReference>
<dbReference type="PANTHER" id="PTHR34523:SF1">
    <property type="entry name" value="COILED-COIL DOMAIN-CONTAINING PROTEIN 138"/>
    <property type="match status" value="1"/>
</dbReference>
<dbReference type="CTD" id="165055"/>
<dbReference type="InterPro" id="IPR048751">
    <property type="entry name" value="CCDC138_CC"/>
</dbReference>
<name>A0A6P8R7Q8_GEOSA</name>
<protein>
    <submittedName>
        <fullName evidence="5">Coiled-coil domain-containing protein 138 isoform X1</fullName>
    </submittedName>
</protein>
<evidence type="ECO:0000313" key="4">
    <source>
        <dbReference type="Proteomes" id="UP000515159"/>
    </source>
</evidence>
<dbReference type="RefSeq" id="XP_033805832.1">
    <property type="nucleotide sequence ID" value="XM_033949941.1"/>
</dbReference>
<feature type="domain" description="Coiled-coil-domain-containing protein 138 coiled-coil" evidence="3">
    <location>
        <begin position="269"/>
        <end position="327"/>
    </location>
</feature>